<evidence type="ECO:0000313" key="5">
    <source>
        <dbReference type="Proteomes" id="UP000530403"/>
    </source>
</evidence>
<reference evidence="3 5" key="2">
    <citation type="submission" date="2020-07" db="EMBL/GenBank/DDBJ databases">
        <title>Sequencing the genomes of 1000 actinobacteria strains.</title>
        <authorList>
            <person name="Klenk H.-P."/>
        </authorList>
    </citation>
    <scope>NUCLEOTIDE SEQUENCE [LARGE SCALE GENOMIC DNA]</scope>
    <source>
        <strain evidence="3 5">DSM 41455</strain>
    </source>
</reference>
<sequence length="75" mass="8073">MSDHMNQADVPNTGPGPGPHQPDAVEHATEDLLIERPDLGPGCHTLVIAGEAVPKQHAERPRQPLRAASKAKRRT</sequence>
<name>A0A7J0C430_9ACTN</name>
<accession>A0A7J0C430</accession>
<evidence type="ECO:0000256" key="1">
    <source>
        <dbReference type="SAM" id="MobiDB-lite"/>
    </source>
</evidence>
<dbReference type="AlphaFoldDB" id="A0A7J0C430"/>
<evidence type="ECO:0000313" key="4">
    <source>
        <dbReference type="Proteomes" id="UP000498980"/>
    </source>
</evidence>
<feature type="region of interest" description="Disordered" evidence="1">
    <location>
        <begin position="50"/>
        <end position="75"/>
    </location>
</feature>
<feature type="region of interest" description="Disordered" evidence="1">
    <location>
        <begin position="1"/>
        <end position="29"/>
    </location>
</feature>
<comment type="caution">
    <text evidence="2">The sequence shown here is derived from an EMBL/GenBank/DDBJ whole genome shotgun (WGS) entry which is preliminary data.</text>
</comment>
<organism evidence="2 4">
    <name type="scientific">Streptomyces fulvorobeus</name>
    <dbReference type="NCBI Taxonomy" id="284028"/>
    <lineage>
        <taxon>Bacteria</taxon>
        <taxon>Bacillati</taxon>
        <taxon>Actinomycetota</taxon>
        <taxon>Actinomycetes</taxon>
        <taxon>Kitasatosporales</taxon>
        <taxon>Streptomycetaceae</taxon>
        <taxon>Streptomyces</taxon>
    </lineage>
</organism>
<dbReference type="Proteomes" id="UP000530403">
    <property type="component" value="Unassembled WGS sequence"/>
</dbReference>
<keyword evidence="4" id="KW-1185">Reference proteome</keyword>
<proteinExistence type="predicted"/>
<gene>
    <name evidence="3" type="ORF">HEB29_001414</name>
    <name evidence="2" type="ORF">Sfulv_14940</name>
</gene>
<reference evidence="2 4" key="1">
    <citation type="submission" date="2020-05" db="EMBL/GenBank/DDBJ databases">
        <title>Whole genome shotgun sequence of Streptomyces fulvorobeus NBRC 15897.</title>
        <authorList>
            <person name="Komaki H."/>
            <person name="Tamura T."/>
        </authorList>
    </citation>
    <scope>NUCLEOTIDE SEQUENCE [LARGE SCALE GENOMIC DNA]</scope>
    <source>
        <strain evidence="2 4">NBRC 15897</strain>
    </source>
</reference>
<dbReference type="EMBL" id="BLWC01000001">
    <property type="protein sequence ID" value="GFM96683.1"/>
    <property type="molecule type" value="Genomic_DNA"/>
</dbReference>
<evidence type="ECO:0000313" key="2">
    <source>
        <dbReference type="EMBL" id="GFM96683.1"/>
    </source>
</evidence>
<dbReference type="Proteomes" id="UP000498980">
    <property type="component" value="Unassembled WGS sequence"/>
</dbReference>
<dbReference type="RefSeq" id="WP_173312873.1">
    <property type="nucleotide sequence ID" value="NZ_BAAAUE010000007.1"/>
</dbReference>
<dbReference type="EMBL" id="JACCCF010000001">
    <property type="protein sequence ID" value="NYE40403.1"/>
    <property type="molecule type" value="Genomic_DNA"/>
</dbReference>
<evidence type="ECO:0000313" key="3">
    <source>
        <dbReference type="EMBL" id="NYE40403.1"/>
    </source>
</evidence>
<protein>
    <submittedName>
        <fullName evidence="2">Uncharacterized protein</fullName>
    </submittedName>
</protein>